<protein>
    <submittedName>
        <fullName evidence="2">Uncharacterized protein</fullName>
    </submittedName>
</protein>
<sequence length="98" mass="11119">MKVSKLYQLPVKRDEPKSFSSSSIWGRSPKCPCDKIFTVKNELLRVYVLRFFKPRWASGKVSASEPRSPGSKLDSTEDRPAAGMVLYNPPRPGLPHWV</sequence>
<feature type="region of interest" description="Disordered" evidence="1">
    <location>
        <begin position="1"/>
        <end position="25"/>
    </location>
</feature>
<dbReference type="EMBL" id="BGPR01037738">
    <property type="protein sequence ID" value="GBO13422.1"/>
    <property type="molecule type" value="Genomic_DNA"/>
</dbReference>
<accession>A0A4Y2UMG6</accession>
<organism evidence="2 3">
    <name type="scientific">Araneus ventricosus</name>
    <name type="common">Orbweaver spider</name>
    <name type="synonym">Epeira ventricosa</name>
    <dbReference type="NCBI Taxonomy" id="182803"/>
    <lineage>
        <taxon>Eukaryota</taxon>
        <taxon>Metazoa</taxon>
        <taxon>Ecdysozoa</taxon>
        <taxon>Arthropoda</taxon>
        <taxon>Chelicerata</taxon>
        <taxon>Arachnida</taxon>
        <taxon>Araneae</taxon>
        <taxon>Araneomorphae</taxon>
        <taxon>Entelegynae</taxon>
        <taxon>Araneoidea</taxon>
        <taxon>Araneidae</taxon>
        <taxon>Araneus</taxon>
    </lineage>
</organism>
<name>A0A4Y2UMG6_ARAVE</name>
<evidence type="ECO:0000256" key="1">
    <source>
        <dbReference type="SAM" id="MobiDB-lite"/>
    </source>
</evidence>
<reference evidence="2 3" key="1">
    <citation type="journal article" date="2019" name="Sci. Rep.">
        <title>Orb-weaving spider Araneus ventricosus genome elucidates the spidroin gene catalogue.</title>
        <authorList>
            <person name="Kono N."/>
            <person name="Nakamura H."/>
            <person name="Ohtoshi R."/>
            <person name="Moran D.A.P."/>
            <person name="Shinohara A."/>
            <person name="Yoshida Y."/>
            <person name="Fujiwara M."/>
            <person name="Mori M."/>
            <person name="Tomita M."/>
            <person name="Arakawa K."/>
        </authorList>
    </citation>
    <scope>NUCLEOTIDE SEQUENCE [LARGE SCALE GENOMIC DNA]</scope>
</reference>
<dbReference type="Proteomes" id="UP000499080">
    <property type="component" value="Unassembled WGS sequence"/>
</dbReference>
<gene>
    <name evidence="2" type="ORF">AVEN_181948_1</name>
</gene>
<keyword evidence="3" id="KW-1185">Reference proteome</keyword>
<evidence type="ECO:0000313" key="3">
    <source>
        <dbReference type="Proteomes" id="UP000499080"/>
    </source>
</evidence>
<feature type="region of interest" description="Disordered" evidence="1">
    <location>
        <begin position="57"/>
        <end position="98"/>
    </location>
</feature>
<comment type="caution">
    <text evidence="2">The sequence shown here is derived from an EMBL/GenBank/DDBJ whole genome shotgun (WGS) entry which is preliminary data.</text>
</comment>
<evidence type="ECO:0000313" key="2">
    <source>
        <dbReference type="EMBL" id="GBO13422.1"/>
    </source>
</evidence>
<proteinExistence type="predicted"/>
<feature type="compositionally biased region" description="Pro residues" evidence="1">
    <location>
        <begin position="89"/>
        <end position="98"/>
    </location>
</feature>
<dbReference type="AlphaFoldDB" id="A0A4Y2UMG6"/>